<evidence type="ECO:0000313" key="1">
    <source>
        <dbReference type="EMBL" id="OHS99783.1"/>
    </source>
</evidence>
<dbReference type="VEuPathDB" id="TrichDB:TRFO_33703"/>
<comment type="caution">
    <text evidence="1">The sequence shown here is derived from an EMBL/GenBank/DDBJ whole genome shotgun (WGS) entry which is preliminary data.</text>
</comment>
<accession>A0A1J4JMX4</accession>
<sequence>MNQEWNDLCKQLQNIPKSISTFMICIQTLYESFSGNLNCDQQIKAHINGSLFDLEILHPRSTILDNLKYKRVLIFGLNWNVIPKYDFDISKYQRVIDITTKGFTKCLTELEIFPYLNIIFNPINVMFNFENEWDITCQKENEILYNIYEADLIGLSVLRYYPIFYNAIQKFCGKPKFTQYLSILGSS</sequence>
<reference evidence="1" key="1">
    <citation type="submission" date="2016-10" db="EMBL/GenBank/DDBJ databases">
        <authorList>
            <person name="Benchimol M."/>
            <person name="Almeida L.G."/>
            <person name="Vasconcelos A.T."/>
            <person name="Perreira-Neves A."/>
            <person name="Rosa I.A."/>
            <person name="Tasca T."/>
            <person name="Bogo M.R."/>
            <person name="de Souza W."/>
        </authorList>
    </citation>
    <scope>NUCLEOTIDE SEQUENCE [LARGE SCALE GENOMIC DNA]</scope>
    <source>
        <strain evidence="1">K</strain>
    </source>
</reference>
<evidence type="ECO:0000313" key="2">
    <source>
        <dbReference type="Proteomes" id="UP000179807"/>
    </source>
</evidence>
<keyword evidence="2" id="KW-1185">Reference proteome</keyword>
<proteinExistence type="predicted"/>
<dbReference type="Proteomes" id="UP000179807">
    <property type="component" value="Unassembled WGS sequence"/>
</dbReference>
<gene>
    <name evidence="1" type="ORF">TRFO_33703</name>
</gene>
<protein>
    <submittedName>
        <fullName evidence="1">Uncharacterized protein</fullName>
    </submittedName>
</protein>
<name>A0A1J4JMX4_9EUKA</name>
<dbReference type="AlphaFoldDB" id="A0A1J4JMX4"/>
<dbReference type="EMBL" id="MLAK01000987">
    <property type="protein sequence ID" value="OHS99783.1"/>
    <property type="molecule type" value="Genomic_DNA"/>
</dbReference>
<dbReference type="GeneID" id="94843932"/>
<organism evidence="1 2">
    <name type="scientific">Tritrichomonas foetus</name>
    <dbReference type="NCBI Taxonomy" id="1144522"/>
    <lineage>
        <taxon>Eukaryota</taxon>
        <taxon>Metamonada</taxon>
        <taxon>Parabasalia</taxon>
        <taxon>Tritrichomonadida</taxon>
        <taxon>Tritrichomonadidae</taxon>
        <taxon>Tritrichomonas</taxon>
    </lineage>
</organism>
<dbReference type="RefSeq" id="XP_068352920.1">
    <property type="nucleotide sequence ID" value="XM_068509228.1"/>
</dbReference>